<name>A0AAV2H0V7_LYMST</name>
<keyword evidence="4 11" id="KW-0812">Transmembrane</keyword>
<evidence type="ECO:0000256" key="10">
    <source>
        <dbReference type="ARBA" id="ARBA00023170"/>
    </source>
</evidence>
<dbReference type="GO" id="GO:0003924">
    <property type="term" value="F:GTPase activity"/>
    <property type="evidence" value="ECO:0007669"/>
    <property type="project" value="TreeGrafter"/>
</dbReference>
<dbReference type="GO" id="GO:0034067">
    <property type="term" value="P:protein localization to Golgi apparatus"/>
    <property type="evidence" value="ECO:0007669"/>
    <property type="project" value="TreeGrafter"/>
</dbReference>
<keyword evidence="7 11" id="KW-1133">Transmembrane helix</keyword>
<evidence type="ECO:0000313" key="12">
    <source>
        <dbReference type="EMBL" id="CAL1527243.1"/>
    </source>
</evidence>
<gene>
    <name evidence="12" type="ORF">GSLYS_00001420001</name>
</gene>
<dbReference type="PROSITE" id="PS51417">
    <property type="entry name" value="ARF"/>
    <property type="match status" value="1"/>
</dbReference>
<evidence type="ECO:0000313" key="13">
    <source>
        <dbReference type="Proteomes" id="UP001497497"/>
    </source>
</evidence>
<evidence type="ECO:0000256" key="6">
    <source>
        <dbReference type="ARBA" id="ARBA00022824"/>
    </source>
</evidence>
<evidence type="ECO:0000256" key="2">
    <source>
        <dbReference type="ARBA" id="ARBA00005619"/>
    </source>
</evidence>
<comment type="caution">
    <text evidence="12">The sequence shown here is derived from an EMBL/GenBank/DDBJ whole genome shotgun (WGS) entry which is preliminary data.</text>
</comment>
<dbReference type="SUPFAM" id="SSF52540">
    <property type="entry name" value="P-loop containing nucleoside triphosphate hydrolases"/>
    <property type="match status" value="1"/>
</dbReference>
<keyword evidence="13" id="KW-1185">Reference proteome</keyword>
<evidence type="ECO:0000256" key="8">
    <source>
        <dbReference type="ARBA" id="ARBA00023134"/>
    </source>
</evidence>
<evidence type="ECO:0000256" key="5">
    <source>
        <dbReference type="ARBA" id="ARBA00022741"/>
    </source>
</evidence>
<dbReference type="GO" id="GO:0006886">
    <property type="term" value="P:intracellular protein transport"/>
    <property type="evidence" value="ECO:0007669"/>
    <property type="project" value="TreeGrafter"/>
</dbReference>
<organism evidence="12 13">
    <name type="scientific">Lymnaea stagnalis</name>
    <name type="common">Great pond snail</name>
    <name type="synonym">Helix stagnalis</name>
    <dbReference type="NCBI Taxonomy" id="6523"/>
    <lineage>
        <taxon>Eukaryota</taxon>
        <taxon>Metazoa</taxon>
        <taxon>Spiralia</taxon>
        <taxon>Lophotrochozoa</taxon>
        <taxon>Mollusca</taxon>
        <taxon>Gastropoda</taxon>
        <taxon>Heterobranchia</taxon>
        <taxon>Euthyneura</taxon>
        <taxon>Panpulmonata</taxon>
        <taxon>Hygrophila</taxon>
        <taxon>Lymnaeoidea</taxon>
        <taxon>Lymnaeidae</taxon>
        <taxon>Lymnaea</taxon>
    </lineage>
</organism>
<dbReference type="Proteomes" id="UP001497497">
    <property type="component" value="Unassembled WGS sequence"/>
</dbReference>
<dbReference type="PANTHER" id="PTHR45909:SF1">
    <property type="entry name" value="ADP-RIBOSYLATION FACTOR-RELATED PROTEIN 1"/>
    <property type="match status" value="1"/>
</dbReference>
<keyword evidence="5" id="KW-0547">Nucleotide-binding</keyword>
<evidence type="ECO:0000256" key="7">
    <source>
        <dbReference type="ARBA" id="ARBA00022989"/>
    </source>
</evidence>
<accession>A0AAV2H0V7</accession>
<keyword evidence="10" id="KW-0675">Receptor</keyword>
<proteinExistence type="inferred from homology"/>
<keyword evidence="9 11" id="KW-0472">Membrane</keyword>
<evidence type="ECO:0000256" key="11">
    <source>
        <dbReference type="SAM" id="Phobius"/>
    </source>
</evidence>
<dbReference type="PANTHER" id="PTHR45909">
    <property type="entry name" value="ADP-RIBOSYLATION FACTOR-RELATED PROTEIN 1"/>
    <property type="match status" value="1"/>
</dbReference>
<dbReference type="GO" id="GO:0005794">
    <property type="term" value="C:Golgi apparatus"/>
    <property type="evidence" value="ECO:0007669"/>
    <property type="project" value="TreeGrafter"/>
</dbReference>
<feature type="transmembrane region" description="Helical" evidence="11">
    <location>
        <begin position="22"/>
        <end position="42"/>
    </location>
</feature>
<dbReference type="Pfam" id="PF09439">
    <property type="entry name" value="SRPRB"/>
    <property type="match status" value="1"/>
</dbReference>
<dbReference type="GO" id="GO:0043001">
    <property type="term" value="P:Golgi to plasma membrane protein transport"/>
    <property type="evidence" value="ECO:0007669"/>
    <property type="project" value="TreeGrafter"/>
</dbReference>
<reference evidence="12 13" key="1">
    <citation type="submission" date="2024-04" db="EMBL/GenBank/DDBJ databases">
        <authorList>
            <consortium name="Genoscope - CEA"/>
            <person name="William W."/>
        </authorList>
    </citation>
    <scope>NUCLEOTIDE SEQUENCE [LARGE SCALE GENOMIC DNA]</scope>
</reference>
<dbReference type="CDD" id="cd04105">
    <property type="entry name" value="SR_beta"/>
    <property type="match status" value="1"/>
</dbReference>
<dbReference type="Gene3D" id="3.40.50.300">
    <property type="entry name" value="P-loop containing nucleotide triphosphate hydrolases"/>
    <property type="match status" value="1"/>
</dbReference>
<dbReference type="InterPro" id="IPR019009">
    <property type="entry name" value="SRP_receptor_beta_su"/>
</dbReference>
<evidence type="ECO:0000256" key="1">
    <source>
        <dbReference type="ARBA" id="ARBA00004389"/>
    </source>
</evidence>
<dbReference type="SMART" id="SM00177">
    <property type="entry name" value="ARF"/>
    <property type="match status" value="1"/>
</dbReference>
<dbReference type="GO" id="GO:0005789">
    <property type="term" value="C:endoplasmic reticulum membrane"/>
    <property type="evidence" value="ECO:0007669"/>
    <property type="project" value="UniProtKB-SubCell"/>
</dbReference>
<comment type="similarity">
    <text evidence="2">Belongs to the SRP receptor beta subunit family.</text>
</comment>
<keyword evidence="6" id="KW-0256">Endoplasmic reticulum</keyword>
<evidence type="ECO:0000256" key="9">
    <source>
        <dbReference type="ARBA" id="ARBA00023136"/>
    </source>
</evidence>
<dbReference type="InterPro" id="IPR024156">
    <property type="entry name" value="Small_GTPase_ARF"/>
</dbReference>
<evidence type="ECO:0000256" key="3">
    <source>
        <dbReference type="ARBA" id="ARBA00020256"/>
    </source>
</evidence>
<keyword evidence="8" id="KW-0342">GTP-binding</keyword>
<sequence length="257" mass="28764">MADHVNTLVKYFQNGIENNDPTIWGIIVALIVGLISLVLLVVKGSGKNKRQGVLLLGIRESGKTLIYLQLAYKTFKQTYTSMKVNSGEYLVPEKNKKLRIIDLPGHERLRLQLLEEYKNLARGIVYVVDSATLQKDIKEVAEYLYTILSDRVISNNVPPVLILCNKQDLTLAKGVKVIRSQLEKEMNTLRITQAAALKGVGDTGNNNSFLGKRDKDFNFADIKPFKIDFAECSALGKDKNSGRPDLDELQDWLGKVA</sequence>
<comment type="subcellular location">
    <subcellularLocation>
        <location evidence="1">Endoplasmic reticulum membrane</location>
        <topology evidence="1">Single-pass membrane protein</topology>
    </subcellularLocation>
</comment>
<protein>
    <recommendedName>
        <fullName evidence="3">Signal recognition particle receptor subunit beta</fullName>
    </recommendedName>
</protein>
<dbReference type="EMBL" id="CAXITT010000014">
    <property type="protein sequence ID" value="CAL1527243.1"/>
    <property type="molecule type" value="Genomic_DNA"/>
</dbReference>
<dbReference type="AlphaFoldDB" id="A0AAV2H0V7"/>
<evidence type="ECO:0000256" key="4">
    <source>
        <dbReference type="ARBA" id="ARBA00022692"/>
    </source>
</evidence>
<dbReference type="InterPro" id="IPR027417">
    <property type="entry name" value="P-loop_NTPase"/>
</dbReference>
<dbReference type="GO" id="GO:0005525">
    <property type="term" value="F:GTP binding"/>
    <property type="evidence" value="ECO:0007669"/>
    <property type="project" value="UniProtKB-KW"/>
</dbReference>